<proteinExistence type="predicted"/>
<sequence length="79" mass="8131">MTSSEHVAGASTDQHISGPQEQGTFTTDEPPTATTPADGSSNAGINRLRANRPGPLAEQGDDQVGDRGDEEDGPADEIV</sequence>
<feature type="region of interest" description="Disordered" evidence="1">
    <location>
        <begin position="1"/>
        <end position="79"/>
    </location>
</feature>
<feature type="compositionally biased region" description="Low complexity" evidence="1">
    <location>
        <begin position="24"/>
        <end position="38"/>
    </location>
</feature>
<reference evidence="2 3" key="1">
    <citation type="submission" date="2020-08" db="EMBL/GenBank/DDBJ databases">
        <title>Whole genome shotgun sequence of Actinoplanes ianthinogenes NBRC 13996.</title>
        <authorList>
            <person name="Komaki H."/>
            <person name="Tamura T."/>
        </authorList>
    </citation>
    <scope>NUCLEOTIDE SEQUENCE [LARGE SCALE GENOMIC DNA]</scope>
    <source>
        <strain evidence="2 3">NBRC 13996</strain>
    </source>
</reference>
<name>A0ABN6CS23_9ACTN</name>
<organism evidence="2 3">
    <name type="scientific">Actinoplanes ianthinogenes</name>
    <dbReference type="NCBI Taxonomy" id="122358"/>
    <lineage>
        <taxon>Bacteria</taxon>
        <taxon>Bacillati</taxon>
        <taxon>Actinomycetota</taxon>
        <taxon>Actinomycetes</taxon>
        <taxon>Micromonosporales</taxon>
        <taxon>Micromonosporaceae</taxon>
        <taxon>Actinoplanes</taxon>
    </lineage>
</organism>
<gene>
    <name evidence="2" type="ORF">Aiant_86830</name>
</gene>
<dbReference type="Proteomes" id="UP000676967">
    <property type="component" value="Chromosome"/>
</dbReference>
<dbReference type="RefSeq" id="WP_189330691.1">
    <property type="nucleotide sequence ID" value="NZ_AP023356.1"/>
</dbReference>
<keyword evidence="3" id="KW-1185">Reference proteome</keyword>
<feature type="compositionally biased region" description="Acidic residues" evidence="1">
    <location>
        <begin position="59"/>
        <end position="79"/>
    </location>
</feature>
<evidence type="ECO:0000313" key="3">
    <source>
        <dbReference type="Proteomes" id="UP000676967"/>
    </source>
</evidence>
<evidence type="ECO:0000256" key="1">
    <source>
        <dbReference type="SAM" id="MobiDB-lite"/>
    </source>
</evidence>
<accession>A0ABN6CS23</accession>
<protein>
    <submittedName>
        <fullName evidence="2">Uncharacterized protein</fullName>
    </submittedName>
</protein>
<feature type="compositionally biased region" description="Polar residues" evidence="1">
    <location>
        <begin position="1"/>
        <end position="23"/>
    </location>
</feature>
<dbReference type="EMBL" id="AP023356">
    <property type="protein sequence ID" value="BCJ48026.1"/>
    <property type="molecule type" value="Genomic_DNA"/>
</dbReference>
<evidence type="ECO:0000313" key="2">
    <source>
        <dbReference type="EMBL" id="BCJ48026.1"/>
    </source>
</evidence>